<dbReference type="Proteomes" id="UP001165289">
    <property type="component" value="Unassembled WGS sequence"/>
</dbReference>
<sequence>MEEKLRDTVESKVNSSTGLCNECTRYQAPENNYTEKLYNTRFQDVEKMIDTTIQICHMRGSVEAQTGSIITVCDELLRLLKMTCYENFELAKKVEQLTDESNREIRRVDDKVKYLDLEQKITKRNLKTVRKKSRTNTPHPYKPPEEPIIKHEHNSNRVITTDYDSLKSLCRSSGKLDLEFMLRMNQLMSDFVQDTHTNELNLPPMGQLECEAVTKLAQVYKLRYRFNKTRAQSSTTYLIKARQTTMPASGEVDLILNSFADMSNNSIDQKQMD</sequence>
<dbReference type="GO" id="GO:0003676">
    <property type="term" value="F:nucleic acid binding"/>
    <property type="evidence" value="ECO:0007669"/>
    <property type="project" value="InterPro"/>
</dbReference>
<comment type="caution">
    <text evidence="1">The sequence shown here is derived from an EMBL/GenBank/DDBJ whole genome shotgun (WGS) entry which is preliminary data.</text>
</comment>
<keyword evidence="2" id="KW-1185">Reference proteome</keyword>
<protein>
    <submittedName>
        <fullName evidence="1">Uncharacterized protein</fullName>
    </submittedName>
</protein>
<organism evidence="1 2">
    <name type="scientific">Oopsacas minuta</name>
    <dbReference type="NCBI Taxonomy" id="111878"/>
    <lineage>
        <taxon>Eukaryota</taxon>
        <taxon>Metazoa</taxon>
        <taxon>Porifera</taxon>
        <taxon>Hexactinellida</taxon>
        <taxon>Hexasterophora</taxon>
        <taxon>Lyssacinosida</taxon>
        <taxon>Leucopsacidae</taxon>
        <taxon>Oopsacas</taxon>
    </lineage>
</organism>
<evidence type="ECO:0000313" key="2">
    <source>
        <dbReference type="Proteomes" id="UP001165289"/>
    </source>
</evidence>
<dbReference type="InterPro" id="IPR036867">
    <property type="entry name" value="R3H_dom_sf"/>
</dbReference>
<reference evidence="1 2" key="1">
    <citation type="journal article" date="2023" name="BMC Biol.">
        <title>The compact genome of the sponge Oopsacas minuta (Hexactinellida) is lacking key metazoan core genes.</title>
        <authorList>
            <person name="Santini S."/>
            <person name="Schenkelaars Q."/>
            <person name="Jourda C."/>
            <person name="Duchesne M."/>
            <person name="Belahbib H."/>
            <person name="Rocher C."/>
            <person name="Selva M."/>
            <person name="Riesgo A."/>
            <person name="Vervoort M."/>
            <person name="Leys S.P."/>
            <person name="Kodjabachian L."/>
            <person name="Le Bivic A."/>
            <person name="Borchiellini C."/>
            <person name="Claverie J.M."/>
            <person name="Renard E."/>
        </authorList>
    </citation>
    <scope>NUCLEOTIDE SEQUENCE [LARGE SCALE GENOMIC DNA]</scope>
    <source>
        <strain evidence="1">SPO-2</strain>
    </source>
</reference>
<name>A0AAV7K8W4_9METZ</name>
<evidence type="ECO:0000313" key="1">
    <source>
        <dbReference type="EMBL" id="KAI6657440.1"/>
    </source>
</evidence>
<accession>A0AAV7K8W4</accession>
<dbReference type="AlphaFoldDB" id="A0AAV7K8W4"/>
<dbReference type="Gene3D" id="3.30.1370.50">
    <property type="entry name" value="R3H-like domain"/>
    <property type="match status" value="1"/>
</dbReference>
<proteinExistence type="predicted"/>
<dbReference type="EMBL" id="JAKMXF010000111">
    <property type="protein sequence ID" value="KAI6657440.1"/>
    <property type="molecule type" value="Genomic_DNA"/>
</dbReference>
<gene>
    <name evidence="1" type="ORF">LOD99_186</name>
</gene>